<organism evidence="1 2">
    <name type="scientific">Fasciola gigantica</name>
    <name type="common">Giant liver fluke</name>
    <dbReference type="NCBI Taxonomy" id="46835"/>
    <lineage>
        <taxon>Eukaryota</taxon>
        <taxon>Metazoa</taxon>
        <taxon>Spiralia</taxon>
        <taxon>Lophotrochozoa</taxon>
        <taxon>Platyhelminthes</taxon>
        <taxon>Trematoda</taxon>
        <taxon>Digenea</taxon>
        <taxon>Plagiorchiida</taxon>
        <taxon>Echinostomata</taxon>
        <taxon>Echinostomatoidea</taxon>
        <taxon>Fasciolidae</taxon>
        <taxon>Fasciola</taxon>
    </lineage>
</organism>
<evidence type="ECO:0000313" key="2">
    <source>
        <dbReference type="Proteomes" id="UP000316759"/>
    </source>
</evidence>
<name>A0A504YNA0_FASGI</name>
<sequence length="182" mass="20736">MMFSHGCTRNVAIQYEEERTNPLYSIDEASSNDDHSPEFPLIHTSKPLTGGSPKGVYGTNSYEDRSMISLENHNAVQPIRVSHTGKTIRNDADDKTSYQSEFRPIVLPRTVPVRRQDSLAVPEGSIDWSTWYRCDYTTHSATRLTPFKPRDNLVVGDDQIKGTFFRHEDSLQELDEVNDKSE</sequence>
<dbReference type="OrthoDB" id="10440441at2759"/>
<dbReference type="EMBL" id="SUNJ01007651">
    <property type="protein sequence ID" value="TPP61821.1"/>
    <property type="molecule type" value="Genomic_DNA"/>
</dbReference>
<gene>
    <name evidence="1" type="ORF">FGIG_04276</name>
</gene>
<accession>A0A504YNA0</accession>
<dbReference type="AlphaFoldDB" id="A0A504YNA0"/>
<evidence type="ECO:0000313" key="1">
    <source>
        <dbReference type="EMBL" id="TPP61821.1"/>
    </source>
</evidence>
<keyword evidence="2" id="KW-1185">Reference proteome</keyword>
<protein>
    <submittedName>
        <fullName evidence="1">Uncharacterized protein</fullName>
    </submittedName>
</protein>
<reference evidence="1 2" key="1">
    <citation type="submission" date="2019-04" db="EMBL/GenBank/DDBJ databases">
        <title>Annotation for the trematode Fasciola gigantica.</title>
        <authorList>
            <person name="Choi Y.-J."/>
        </authorList>
    </citation>
    <scope>NUCLEOTIDE SEQUENCE [LARGE SCALE GENOMIC DNA]</scope>
    <source>
        <strain evidence="1">Uganda_cow_1</strain>
    </source>
</reference>
<dbReference type="Proteomes" id="UP000316759">
    <property type="component" value="Unassembled WGS sequence"/>
</dbReference>
<proteinExistence type="predicted"/>
<comment type="caution">
    <text evidence="1">The sequence shown here is derived from an EMBL/GenBank/DDBJ whole genome shotgun (WGS) entry which is preliminary data.</text>
</comment>